<dbReference type="Proteomes" id="UP000250043">
    <property type="component" value="Unassembled WGS sequence"/>
</dbReference>
<accession>A0A8E2DQD5</accession>
<dbReference type="AlphaFoldDB" id="A0A8E2DQD5"/>
<dbReference type="EMBL" id="KV722349">
    <property type="protein sequence ID" value="OCH93889.1"/>
    <property type="molecule type" value="Genomic_DNA"/>
</dbReference>
<organism evidence="1 2">
    <name type="scientific">Obba rivulosa</name>
    <dbReference type="NCBI Taxonomy" id="1052685"/>
    <lineage>
        <taxon>Eukaryota</taxon>
        <taxon>Fungi</taxon>
        <taxon>Dikarya</taxon>
        <taxon>Basidiomycota</taxon>
        <taxon>Agaricomycotina</taxon>
        <taxon>Agaricomycetes</taxon>
        <taxon>Polyporales</taxon>
        <taxon>Gelatoporiaceae</taxon>
        <taxon>Obba</taxon>
    </lineage>
</organism>
<keyword evidence="2" id="KW-1185">Reference proteome</keyword>
<gene>
    <name evidence="1" type="ORF">OBBRIDRAFT_723907</name>
</gene>
<evidence type="ECO:0000313" key="1">
    <source>
        <dbReference type="EMBL" id="OCH93889.1"/>
    </source>
</evidence>
<name>A0A8E2DQD5_9APHY</name>
<protein>
    <submittedName>
        <fullName evidence="1">Uncharacterized protein</fullName>
    </submittedName>
</protein>
<dbReference type="OrthoDB" id="10007484at2759"/>
<sequence>MHELLQSEAFRARIVAYIQANLRAHVNGLETWEDIKNIPNETDIAYARPPNPDAPDYTDQLADFERRLVRSQQLHTCDLRRCLVPDRRGYFRCKRRAPFELSDTDSISASGEWKQKCTYEYLNGWIPGILLNARCNNDGKLLTNGADTKNCTYYITKYALKKQLKHFNMSAVMAKGYAYHVERSSYTESLRDHQRLLLFRLVHTLNREQELAAPMVISYLMGWGDVYRSHHYSVVYWSSFLKALYKAFPELRGGTQG</sequence>
<proteinExistence type="predicted"/>
<evidence type="ECO:0000313" key="2">
    <source>
        <dbReference type="Proteomes" id="UP000250043"/>
    </source>
</evidence>
<reference evidence="1 2" key="1">
    <citation type="submission" date="2016-07" db="EMBL/GenBank/DDBJ databases">
        <title>Draft genome of the white-rot fungus Obba rivulosa 3A-2.</title>
        <authorList>
            <consortium name="DOE Joint Genome Institute"/>
            <person name="Miettinen O."/>
            <person name="Riley R."/>
            <person name="Acob R."/>
            <person name="Barry K."/>
            <person name="Cullen D."/>
            <person name="De Vries R."/>
            <person name="Hainaut M."/>
            <person name="Hatakka A."/>
            <person name="Henrissat B."/>
            <person name="Hilden K."/>
            <person name="Kuo R."/>
            <person name="Labutti K."/>
            <person name="Lipzen A."/>
            <person name="Makela M.R."/>
            <person name="Sandor L."/>
            <person name="Spatafora J.W."/>
            <person name="Grigoriev I.V."/>
            <person name="Hibbett D.S."/>
        </authorList>
    </citation>
    <scope>NUCLEOTIDE SEQUENCE [LARGE SCALE GENOMIC DNA]</scope>
    <source>
        <strain evidence="1 2">3A-2</strain>
    </source>
</reference>